<feature type="region of interest" description="Disordered" evidence="3">
    <location>
        <begin position="825"/>
        <end position="933"/>
    </location>
</feature>
<feature type="region of interest" description="Disordered" evidence="3">
    <location>
        <begin position="568"/>
        <end position="591"/>
    </location>
</feature>
<evidence type="ECO:0000256" key="5">
    <source>
        <dbReference type="SAM" id="SignalP"/>
    </source>
</evidence>
<dbReference type="PANTHER" id="PTHR46093">
    <property type="entry name" value="ACYL-COA-BINDING DOMAIN-CONTAINING PROTEIN 5"/>
    <property type="match status" value="1"/>
</dbReference>
<accession>A0A9P6JSX6</accession>
<evidence type="ECO:0000256" key="4">
    <source>
        <dbReference type="SAM" id="Phobius"/>
    </source>
</evidence>
<feature type="compositionally biased region" description="Basic and acidic residues" evidence="3">
    <location>
        <begin position="1055"/>
        <end position="1065"/>
    </location>
</feature>
<feature type="compositionally biased region" description="Polar residues" evidence="3">
    <location>
        <begin position="375"/>
        <end position="398"/>
    </location>
</feature>
<feature type="signal peptide" evidence="5">
    <location>
        <begin position="1"/>
        <end position="21"/>
    </location>
</feature>
<dbReference type="OrthoDB" id="432528at2759"/>
<keyword evidence="4" id="KW-0472">Membrane</keyword>
<feature type="compositionally biased region" description="Polar residues" evidence="3">
    <location>
        <begin position="628"/>
        <end position="637"/>
    </location>
</feature>
<protein>
    <recommendedName>
        <fullName evidence="8">Galactose oxidase</fullName>
    </recommendedName>
</protein>
<dbReference type="EMBL" id="MU157831">
    <property type="protein sequence ID" value="KAF9532457.1"/>
    <property type="molecule type" value="Genomic_DNA"/>
</dbReference>
<evidence type="ECO:0000313" key="6">
    <source>
        <dbReference type="EMBL" id="KAF9532457.1"/>
    </source>
</evidence>
<dbReference type="AlphaFoldDB" id="A0A9P6JSX6"/>
<keyword evidence="4" id="KW-0812">Transmembrane</keyword>
<feature type="region of interest" description="Disordered" evidence="3">
    <location>
        <begin position="615"/>
        <end position="697"/>
    </location>
</feature>
<evidence type="ECO:0008006" key="8">
    <source>
        <dbReference type="Google" id="ProtNLM"/>
    </source>
</evidence>
<feature type="transmembrane region" description="Helical" evidence="4">
    <location>
        <begin position="425"/>
        <end position="448"/>
    </location>
</feature>
<feature type="compositionally biased region" description="Basic and acidic residues" evidence="3">
    <location>
        <begin position="675"/>
        <end position="697"/>
    </location>
</feature>
<dbReference type="Pfam" id="PF24681">
    <property type="entry name" value="Kelch_KLHDC2_KLHL20_DRC7"/>
    <property type="match status" value="1"/>
</dbReference>
<feature type="region of interest" description="Disordered" evidence="3">
    <location>
        <begin position="950"/>
        <end position="1091"/>
    </location>
</feature>
<evidence type="ECO:0000256" key="1">
    <source>
        <dbReference type="ARBA" id="ARBA00022441"/>
    </source>
</evidence>
<keyword evidence="5" id="KW-0732">Signal</keyword>
<evidence type="ECO:0000256" key="3">
    <source>
        <dbReference type="SAM" id="MobiDB-lite"/>
    </source>
</evidence>
<proteinExistence type="predicted"/>
<keyword evidence="4" id="KW-1133">Transmembrane helix</keyword>
<feature type="region of interest" description="Disordered" evidence="3">
    <location>
        <begin position="356"/>
        <end position="418"/>
    </location>
</feature>
<comment type="caution">
    <text evidence="6">The sequence shown here is derived from an EMBL/GenBank/DDBJ whole genome shotgun (WGS) entry which is preliminary data.</text>
</comment>
<evidence type="ECO:0000313" key="7">
    <source>
        <dbReference type="Proteomes" id="UP000807306"/>
    </source>
</evidence>
<reference evidence="6" key="1">
    <citation type="submission" date="2020-11" db="EMBL/GenBank/DDBJ databases">
        <authorList>
            <consortium name="DOE Joint Genome Institute"/>
            <person name="Ahrendt S."/>
            <person name="Riley R."/>
            <person name="Andreopoulos W."/>
            <person name="Labutti K."/>
            <person name="Pangilinan J."/>
            <person name="Ruiz-Duenas F.J."/>
            <person name="Barrasa J.M."/>
            <person name="Sanchez-Garcia M."/>
            <person name="Camarero S."/>
            <person name="Miyauchi S."/>
            <person name="Serrano A."/>
            <person name="Linde D."/>
            <person name="Babiker R."/>
            <person name="Drula E."/>
            <person name="Ayuso-Fernandez I."/>
            <person name="Pacheco R."/>
            <person name="Padilla G."/>
            <person name="Ferreira P."/>
            <person name="Barriuso J."/>
            <person name="Kellner H."/>
            <person name="Castanera R."/>
            <person name="Alfaro M."/>
            <person name="Ramirez L."/>
            <person name="Pisabarro A.G."/>
            <person name="Kuo A."/>
            <person name="Tritt A."/>
            <person name="Lipzen A."/>
            <person name="He G."/>
            <person name="Yan M."/>
            <person name="Ng V."/>
            <person name="Cullen D."/>
            <person name="Martin F."/>
            <person name="Rosso M.-N."/>
            <person name="Henrissat B."/>
            <person name="Hibbett D."/>
            <person name="Martinez A.T."/>
            <person name="Grigoriev I.V."/>
        </authorList>
    </citation>
    <scope>NUCLEOTIDE SEQUENCE</scope>
    <source>
        <strain evidence="6">CBS 506.95</strain>
    </source>
</reference>
<name>A0A9P6JSX6_9AGAR</name>
<feature type="region of interest" description="Disordered" evidence="3">
    <location>
        <begin position="720"/>
        <end position="791"/>
    </location>
</feature>
<dbReference type="SUPFAM" id="SSF50965">
    <property type="entry name" value="Galactose oxidase, central domain"/>
    <property type="match status" value="1"/>
</dbReference>
<organism evidence="6 7">
    <name type="scientific">Crepidotus variabilis</name>
    <dbReference type="NCBI Taxonomy" id="179855"/>
    <lineage>
        <taxon>Eukaryota</taxon>
        <taxon>Fungi</taxon>
        <taxon>Dikarya</taxon>
        <taxon>Basidiomycota</taxon>
        <taxon>Agaricomycotina</taxon>
        <taxon>Agaricomycetes</taxon>
        <taxon>Agaricomycetidae</taxon>
        <taxon>Agaricales</taxon>
        <taxon>Agaricineae</taxon>
        <taxon>Crepidotaceae</taxon>
        <taxon>Crepidotus</taxon>
    </lineage>
</organism>
<keyword evidence="2" id="KW-0677">Repeat</keyword>
<feature type="compositionally biased region" description="Basic and acidic residues" evidence="3">
    <location>
        <begin position="1078"/>
        <end position="1091"/>
    </location>
</feature>
<feature type="compositionally biased region" description="Low complexity" evidence="3">
    <location>
        <begin position="959"/>
        <end position="971"/>
    </location>
</feature>
<gene>
    <name evidence="6" type="ORF">CPB83DRAFT_846822</name>
</gene>
<dbReference type="InterPro" id="IPR015915">
    <property type="entry name" value="Kelch-typ_b-propeller"/>
</dbReference>
<dbReference type="InterPro" id="IPR011043">
    <property type="entry name" value="Gal_Oxase/kelch_b-propeller"/>
</dbReference>
<dbReference type="PANTHER" id="PTHR46093:SF18">
    <property type="entry name" value="FIBRONECTIN TYPE-III DOMAIN-CONTAINING PROTEIN"/>
    <property type="match status" value="1"/>
</dbReference>
<feature type="chain" id="PRO_5040316480" description="Galactose oxidase" evidence="5">
    <location>
        <begin position="22"/>
        <end position="1116"/>
    </location>
</feature>
<feature type="compositionally biased region" description="Low complexity" evidence="3">
    <location>
        <begin position="1019"/>
        <end position="1041"/>
    </location>
</feature>
<feature type="compositionally biased region" description="Polar residues" evidence="3">
    <location>
        <begin position="728"/>
        <end position="777"/>
    </location>
</feature>
<dbReference type="Gene3D" id="2.120.10.80">
    <property type="entry name" value="Kelch-type beta propeller"/>
    <property type="match status" value="2"/>
</dbReference>
<keyword evidence="7" id="KW-1185">Reference proteome</keyword>
<dbReference type="Proteomes" id="UP000807306">
    <property type="component" value="Unassembled WGS sequence"/>
</dbReference>
<keyword evidence="1" id="KW-0880">Kelch repeat</keyword>
<evidence type="ECO:0000256" key="2">
    <source>
        <dbReference type="ARBA" id="ARBA00022737"/>
    </source>
</evidence>
<feature type="compositionally biased region" description="Polar residues" evidence="3">
    <location>
        <begin position="883"/>
        <end position="893"/>
    </location>
</feature>
<sequence length="1116" mass="118943">MIIRALLALVSTRFILHQVAAYDAAPRWGQACVLVNEALFIHGGKVDQFNQYSYTSAPNTNDVLYLSLSNTFVASSPPWQLVSSSTNSSTSQGPALAWHTLSAFNNTEVLLFGGLPDANSKTVTFGQPDSGGLLDVYSRIAPKWITEPSSWGGEPIRRIRHSTVTTPNGLVFIFGGSKADGSQTALADHVYFDPSSLSFKPLPTTNAPPDLYGHVSVILPDGKIIVFGGFCSSKGSLLPFSTIWVFDPATNQWAIIITDTSSLPSPRLAFVAVCIQGGKIIIHGGSDAGFQTTFSDGWILDTTTNPWTWTTLDALTQLGPRRDHFAVSSGDNVVFGFGYANNGPAPFGVQVYNPSSSTWSPTYTPPASPSYTHTLPQASQTRNPTSPSGDQPSNPTSTGDDGHNGGNGNGSAADNDDDRKNRTTAIAVGTAFGILALVAVGLGAALVVRRRRRASEGDRRFMMLADDDFDEGGNLEGAQKAQHRIPAVRMHTEPVVQRQRGILGSLGFAGALGGGTGLPAVPRRDMLADEDAQSFGEWYNNQRRQGTGGSSWSLRSILGRTRSRNASAVSYGTGLPTPWREKSDPFSDGAPPMRDEETGFVGAAAVGMGGIAAASHIKRPSNRRDKSYQSYTSSRSAGSYRDPFADPLYEEERQTDTFDPAGLYRDYEDDEIEEHDIGRPTYDHGEGPEGPERERPPLRAPVRLVGNLAPIQTVLPLSQGGHALSPLSERSTPSQSTIHHFTTSGSSQGHANSDNNALSPFDSNSRRSIVSSLTSAEPTPPLPSPGSASTSIIGASAPSLLATNQPMRRSGSWWSRFARGGILDRRSSGASRRMGYDIRDPNPPPTLGAIEERSVISTSADKSSPHGSSPGSAGHEKMLQLQRKLTGQSTPPSASKAAVQLQEPTSGKTPPSRAGSMKVYGTGHGKSLSSIRTADSEAIERMVGAMDVVQRVQTRSQRGSGSMTSTGGLSLESEAPPSISEHGESNGGTEESHPKDDNLTMFMSPEEYTSRTSPPPFLAGPSHPMSSSPPSTSSSAASSRPQSDRGDSSGNIVADRIKAYERRMSLEIPTSPPATNTKQREERSGKKRVEVKYGLVPRQSLFIANPDKDRTGSGDS</sequence>